<feature type="region of interest" description="Disordered" evidence="1">
    <location>
        <begin position="215"/>
        <end position="239"/>
    </location>
</feature>
<keyword evidence="2" id="KW-0812">Transmembrane</keyword>
<keyword evidence="4" id="KW-1185">Reference proteome</keyword>
<feature type="compositionally biased region" description="Basic residues" evidence="1">
    <location>
        <begin position="229"/>
        <end position="239"/>
    </location>
</feature>
<comment type="caution">
    <text evidence="3">The sequence shown here is derived from an EMBL/GenBank/DDBJ whole genome shotgun (WGS) entry which is preliminary data.</text>
</comment>
<dbReference type="EMBL" id="JAASQV010000001">
    <property type="protein sequence ID" value="NIJ64685.1"/>
    <property type="molecule type" value="Genomic_DNA"/>
</dbReference>
<protein>
    <submittedName>
        <fullName evidence="3">Uncharacterized membrane protein YhaH (DUF805 family)</fullName>
    </submittedName>
</protein>
<feature type="transmembrane region" description="Helical" evidence="2">
    <location>
        <begin position="186"/>
        <end position="208"/>
    </location>
</feature>
<feature type="transmembrane region" description="Helical" evidence="2">
    <location>
        <begin position="55"/>
        <end position="75"/>
    </location>
</feature>
<accession>A0A7X5UYL2</accession>
<dbReference type="Pfam" id="PF05656">
    <property type="entry name" value="DUF805"/>
    <property type="match status" value="1"/>
</dbReference>
<keyword evidence="2" id="KW-1133">Transmembrane helix</keyword>
<gene>
    <name evidence="3" type="ORF">FHR20_001616</name>
</gene>
<evidence type="ECO:0000313" key="4">
    <source>
        <dbReference type="Proteomes" id="UP000564677"/>
    </source>
</evidence>
<dbReference type="PANTHER" id="PTHR34980:SF1">
    <property type="entry name" value="INNER MEMBRANE PROTEIN"/>
    <property type="match status" value="1"/>
</dbReference>
<dbReference type="Proteomes" id="UP000564677">
    <property type="component" value="Unassembled WGS sequence"/>
</dbReference>
<evidence type="ECO:0000256" key="2">
    <source>
        <dbReference type="SAM" id="Phobius"/>
    </source>
</evidence>
<feature type="transmembrane region" description="Helical" evidence="2">
    <location>
        <begin position="155"/>
        <end position="174"/>
    </location>
</feature>
<dbReference type="GO" id="GO:0005886">
    <property type="term" value="C:plasma membrane"/>
    <property type="evidence" value="ECO:0007669"/>
    <property type="project" value="TreeGrafter"/>
</dbReference>
<proteinExistence type="predicted"/>
<dbReference type="InterPro" id="IPR008523">
    <property type="entry name" value="DUF805"/>
</dbReference>
<feature type="transmembrane region" description="Helical" evidence="2">
    <location>
        <begin position="123"/>
        <end position="143"/>
    </location>
</feature>
<dbReference type="AlphaFoldDB" id="A0A7X5UYL2"/>
<sequence length="239" mass="26116">MRAERTIRLVAPAGKQERAALSWPAGEGGGTMFKPIAHNLQRLTRFSGRDTRETFWPYAVTLLVLALAASALVAMPPMLETMAKMQRFAVEHPDQATVRQGPGSYSIQIQGSHPELMPDLHGMLPGMAIILLVFVALVAAAVVRRLHDRGTSGAWALPPLVFLAIGMALTPRLLDARHGGPDLSLLPLLFVNNLLYLAALGWLAILLMRDGTIGPNRHGEDPTPAEVRQRRRSPPRPRD</sequence>
<name>A0A7X5UYL2_9SPHN</name>
<evidence type="ECO:0000313" key="3">
    <source>
        <dbReference type="EMBL" id="NIJ64685.1"/>
    </source>
</evidence>
<evidence type="ECO:0000256" key="1">
    <source>
        <dbReference type="SAM" id="MobiDB-lite"/>
    </source>
</evidence>
<reference evidence="3 4" key="1">
    <citation type="submission" date="2020-03" db="EMBL/GenBank/DDBJ databases">
        <title>Genomic Encyclopedia of Type Strains, Phase IV (KMG-IV): sequencing the most valuable type-strain genomes for metagenomic binning, comparative biology and taxonomic classification.</title>
        <authorList>
            <person name="Goeker M."/>
        </authorList>
    </citation>
    <scope>NUCLEOTIDE SEQUENCE [LARGE SCALE GENOMIC DNA]</scope>
    <source>
        <strain evidence="3 4">DSM 4733</strain>
    </source>
</reference>
<organism evidence="3 4">
    <name type="scientific">Sphingomonas leidyi</name>
    <dbReference type="NCBI Taxonomy" id="68569"/>
    <lineage>
        <taxon>Bacteria</taxon>
        <taxon>Pseudomonadati</taxon>
        <taxon>Pseudomonadota</taxon>
        <taxon>Alphaproteobacteria</taxon>
        <taxon>Sphingomonadales</taxon>
        <taxon>Sphingomonadaceae</taxon>
        <taxon>Sphingomonas</taxon>
    </lineage>
</organism>
<keyword evidence="2" id="KW-0472">Membrane</keyword>
<dbReference type="PANTHER" id="PTHR34980">
    <property type="entry name" value="INNER MEMBRANE PROTEIN-RELATED-RELATED"/>
    <property type="match status" value="1"/>
</dbReference>